<comment type="similarity">
    <text evidence="1">Belongs to the AfsR/DnrI/RedD regulatory family.</text>
</comment>
<evidence type="ECO:0000256" key="1">
    <source>
        <dbReference type="ARBA" id="ARBA00005820"/>
    </source>
</evidence>
<sequence length="1098" mass="115305">MEKPRPGTLSSTCPRLVLFGDKWATDLAMPGVGGVRAPTAATIDRRRCDSGGTTGRFLRSLRRLQAPQVRFLRSETAGIRRFRAGLPLPSVVQEQVRAAARGVPADEGMQLVATFGVLGPLDARIDGAAVDLGPPQHRTVLAALLVDAGRVVPTDVILERVWGTEVSDVPASALPGLHAVISRLRGRLGKDLLVTRSPGYRLAVEPTDVDAGRFRADVAEARRLAAQGATRQARSLVVGALELWRSDPYADITADFAVREAERLLEARMSAVEFAVELDLALGLHRALADRLPELVDQHPLREGLRASLMLALYRSGRQAEALSRFEQGRELLAEELGIDPGPDLRALHEAILRQDPELTAADALDDAGAAADAAGTATTASRDAGPIALHNIPAALTPLIGRQDVLLELDAAFAAHRLVTVLGAGGMGKTTVAVEYARRRLTDGVPGDVSGQDPDSNPGREVAGRPSTPADTTADTTAAERTPTPGAAPAAPDGPWLVELAGVRTHDMLISAVRDAMGIASLPDITALTGVLGSRETLLVLDNCEQFTDVVAGVSRELLTRCPGLRILATSRERLGVAGERTVELGPLDAADARSLFLARADAAGVDLSDDPTELAEVGPLCDRLDRLPLAIELAAAQLRVFSTEELAGMLRHRWDVLSGGPSHNLRHASMDAAVAWTFDQLSDDERTAYLALAVLDGPFDLESARAVTGTDGAHLLVRALADKSVITVLPGRPRRYRMLETLRTFAGSRRSDELTSAVRTRVVAWVLALAGDADDELRGPDGRSWMQLLGRNDAAITAAIDWAPDDLTRLQIATGVFWYWYRAGHAAAGLSAFAGIDPEATGAPSRLAIRSAVADALLHYLAGDLAAIAPALQRAGALTAVSDDPAAQAYALCTISYFEASTGAVADALAHAGVAQQIAMAIGSPQRAAEALQSIGTAHLRAGDTDAAAAALDEAIAQADACGYRWCASSARWIRAKAAIAAGDHGPATRALLVVALADCIADADWTSWVVCAVALARVLDGAGDATGAATALGAALRRGEQIGYDPGAMDPIDTGVYLAGLDGHGDPDEWAAGLERGRSVDPARLVDLLDTSSMA</sequence>
<evidence type="ECO:0000256" key="2">
    <source>
        <dbReference type="ARBA" id="ARBA00023125"/>
    </source>
</evidence>
<dbReference type="InterPro" id="IPR016032">
    <property type="entry name" value="Sig_transdc_resp-reg_C-effctor"/>
</dbReference>
<dbReference type="GO" id="GO:0006355">
    <property type="term" value="P:regulation of DNA-templated transcription"/>
    <property type="evidence" value="ECO:0007669"/>
    <property type="project" value="InterPro"/>
</dbReference>
<dbReference type="Gene3D" id="1.10.10.10">
    <property type="entry name" value="Winged helix-like DNA-binding domain superfamily/Winged helix DNA-binding domain"/>
    <property type="match status" value="1"/>
</dbReference>
<dbReference type="InterPro" id="IPR036388">
    <property type="entry name" value="WH-like_DNA-bd_sf"/>
</dbReference>
<evidence type="ECO:0000259" key="5">
    <source>
        <dbReference type="SMART" id="SM01043"/>
    </source>
</evidence>
<dbReference type="SUPFAM" id="SSF52540">
    <property type="entry name" value="P-loop containing nucleoside triphosphate hydrolases"/>
    <property type="match status" value="2"/>
</dbReference>
<accession>A0A7K1FRT2</accession>
<feature type="compositionally biased region" description="Low complexity" evidence="3">
    <location>
        <begin position="466"/>
        <end position="492"/>
    </location>
</feature>
<evidence type="ECO:0000313" key="6">
    <source>
        <dbReference type="EMBL" id="MTD16857.1"/>
    </source>
</evidence>
<evidence type="ECO:0008006" key="8">
    <source>
        <dbReference type="Google" id="ProtNLM"/>
    </source>
</evidence>
<dbReference type="Proteomes" id="UP000460221">
    <property type="component" value="Unassembled WGS sequence"/>
</dbReference>
<dbReference type="SMART" id="SM00862">
    <property type="entry name" value="Trans_reg_C"/>
    <property type="match status" value="1"/>
</dbReference>
<proteinExistence type="inferred from homology"/>
<reference evidence="6 7" key="1">
    <citation type="submission" date="2019-11" db="EMBL/GenBank/DDBJ databases">
        <authorList>
            <person name="Jiang L.-Q."/>
        </authorList>
    </citation>
    <scope>NUCLEOTIDE SEQUENCE [LARGE SCALE GENOMIC DNA]</scope>
    <source>
        <strain evidence="6 7">YIM 132087</strain>
    </source>
</reference>
<protein>
    <recommendedName>
        <fullName evidence="8">AAA family ATPase</fullName>
    </recommendedName>
</protein>
<feature type="region of interest" description="Disordered" evidence="3">
    <location>
        <begin position="444"/>
        <end position="495"/>
    </location>
</feature>
<feature type="domain" description="Bacterial transcriptional activator" evidence="5">
    <location>
        <begin position="209"/>
        <end position="353"/>
    </location>
</feature>
<dbReference type="PANTHER" id="PTHR47691:SF3">
    <property type="entry name" value="HTH-TYPE TRANSCRIPTIONAL REGULATOR RV0890C-RELATED"/>
    <property type="match status" value="1"/>
</dbReference>
<dbReference type="PANTHER" id="PTHR47691">
    <property type="entry name" value="REGULATOR-RELATED"/>
    <property type="match status" value="1"/>
</dbReference>
<evidence type="ECO:0000259" key="4">
    <source>
        <dbReference type="SMART" id="SM00862"/>
    </source>
</evidence>
<dbReference type="EMBL" id="WLYK01000011">
    <property type="protein sequence ID" value="MTD16857.1"/>
    <property type="molecule type" value="Genomic_DNA"/>
</dbReference>
<dbReference type="CDD" id="cd15831">
    <property type="entry name" value="BTAD"/>
    <property type="match status" value="1"/>
</dbReference>
<dbReference type="InterPro" id="IPR001867">
    <property type="entry name" value="OmpR/PhoB-type_DNA-bd"/>
</dbReference>
<gene>
    <name evidence="6" type="ORF">GIS00_23260</name>
</gene>
<dbReference type="Gene3D" id="3.40.50.300">
    <property type="entry name" value="P-loop containing nucleotide triphosphate hydrolases"/>
    <property type="match status" value="1"/>
</dbReference>
<name>A0A7K1FRT2_9ACTN</name>
<evidence type="ECO:0000313" key="7">
    <source>
        <dbReference type="Proteomes" id="UP000460221"/>
    </source>
</evidence>
<keyword evidence="2" id="KW-0238">DNA-binding</keyword>
<dbReference type="InterPro" id="IPR027417">
    <property type="entry name" value="P-loop_NTPase"/>
</dbReference>
<dbReference type="GO" id="GO:0000160">
    <property type="term" value="P:phosphorelay signal transduction system"/>
    <property type="evidence" value="ECO:0007669"/>
    <property type="project" value="InterPro"/>
</dbReference>
<keyword evidence="7" id="KW-1185">Reference proteome</keyword>
<dbReference type="InterPro" id="IPR011990">
    <property type="entry name" value="TPR-like_helical_dom_sf"/>
</dbReference>
<dbReference type="Pfam" id="PF03704">
    <property type="entry name" value="BTAD"/>
    <property type="match status" value="1"/>
</dbReference>
<evidence type="ECO:0000256" key="3">
    <source>
        <dbReference type="SAM" id="MobiDB-lite"/>
    </source>
</evidence>
<dbReference type="GO" id="GO:0003677">
    <property type="term" value="F:DNA binding"/>
    <property type="evidence" value="ECO:0007669"/>
    <property type="project" value="UniProtKB-KW"/>
</dbReference>
<dbReference type="SUPFAM" id="SSF48452">
    <property type="entry name" value="TPR-like"/>
    <property type="match status" value="2"/>
</dbReference>
<dbReference type="SUPFAM" id="SSF46894">
    <property type="entry name" value="C-terminal effector domain of the bipartite response regulators"/>
    <property type="match status" value="1"/>
</dbReference>
<dbReference type="Gene3D" id="1.25.40.10">
    <property type="entry name" value="Tetratricopeptide repeat domain"/>
    <property type="match status" value="2"/>
</dbReference>
<comment type="caution">
    <text evidence="6">The sequence shown here is derived from an EMBL/GenBank/DDBJ whole genome shotgun (WGS) entry which is preliminary data.</text>
</comment>
<dbReference type="AlphaFoldDB" id="A0A7K1FRT2"/>
<dbReference type="SMART" id="SM01043">
    <property type="entry name" value="BTAD"/>
    <property type="match status" value="1"/>
</dbReference>
<dbReference type="InterPro" id="IPR005158">
    <property type="entry name" value="BTAD"/>
</dbReference>
<feature type="domain" description="OmpR/PhoB-type" evidence="4">
    <location>
        <begin position="127"/>
        <end position="202"/>
    </location>
</feature>
<organism evidence="6 7">
    <name type="scientific">Nakamurella alba</name>
    <dbReference type="NCBI Taxonomy" id="2665158"/>
    <lineage>
        <taxon>Bacteria</taxon>
        <taxon>Bacillati</taxon>
        <taxon>Actinomycetota</taxon>
        <taxon>Actinomycetes</taxon>
        <taxon>Nakamurellales</taxon>
        <taxon>Nakamurellaceae</taxon>
        <taxon>Nakamurella</taxon>
    </lineage>
</organism>